<keyword evidence="1" id="KW-0472">Membrane</keyword>
<evidence type="ECO:0000313" key="2">
    <source>
        <dbReference type="EMBL" id="KAJ8431845.1"/>
    </source>
</evidence>
<name>A0A9Q1JVW6_9CARY</name>
<dbReference type="EMBL" id="JAKOGI010000659">
    <property type="protein sequence ID" value="KAJ8431845.1"/>
    <property type="molecule type" value="Genomic_DNA"/>
</dbReference>
<protein>
    <submittedName>
        <fullName evidence="2">Uncharacterized protein</fullName>
    </submittedName>
</protein>
<sequence>MSTEAEKNLQHQDDVVSMELPAPPGWKKQFLAESFKLLYFTTESQRFLQSPNLSEFHRLVLFFFFLCSLGPWGGGVGLSRVCRSLLFLGGQSSLPGEVCALMKKIGAFWGQMLKDNSKTSKPGVIDIMKTANIVTWSPFALVHGTRTGMQDVTYKE</sequence>
<dbReference type="Proteomes" id="UP001153076">
    <property type="component" value="Unassembled WGS sequence"/>
</dbReference>
<proteinExistence type="predicted"/>
<feature type="transmembrane region" description="Helical" evidence="1">
    <location>
        <begin position="56"/>
        <end position="78"/>
    </location>
</feature>
<gene>
    <name evidence="2" type="ORF">Cgig2_023489</name>
</gene>
<keyword evidence="1" id="KW-0812">Transmembrane</keyword>
<reference evidence="2" key="1">
    <citation type="submission" date="2022-04" db="EMBL/GenBank/DDBJ databases">
        <title>Carnegiea gigantea Genome sequencing and assembly v2.</title>
        <authorList>
            <person name="Copetti D."/>
            <person name="Sanderson M.J."/>
            <person name="Burquez A."/>
            <person name="Wojciechowski M.F."/>
        </authorList>
    </citation>
    <scope>NUCLEOTIDE SEQUENCE</scope>
    <source>
        <strain evidence="2">SGP5-SGP5p</strain>
        <tissue evidence="2">Aerial part</tissue>
    </source>
</reference>
<accession>A0A9Q1JVW6</accession>
<dbReference type="AlphaFoldDB" id="A0A9Q1JVW6"/>
<organism evidence="2 3">
    <name type="scientific">Carnegiea gigantea</name>
    <dbReference type="NCBI Taxonomy" id="171969"/>
    <lineage>
        <taxon>Eukaryota</taxon>
        <taxon>Viridiplantae</taxon>
        <taxon>Streptophyta</taxon>
        <taxon>Embryophyta</taxon>
        <taxon>Tracheophyta</taxon>
        <taxon>Spermatophyta</taxon>
        <taxon>Magnoliopsida</taxon>
        <taxon>eudicotyledons</taxon>
        <taxon>Gunneridae</taxon>
        <taxon>Pentapetalae</taxon>
        <taxon>Caryophyllales</taxon>
        <taxon>Cactineae</taxon>
        <taxon>Cactaceae</taxon>
        <taxon>Cactoideae</taxon>
        <taxon>Echinocereeae</taxon>
        <taxon>Carnegiea</taxon>
    </lineage>
</organism>
<evidence type="ECO:0000256" key="1">
    <source>
        <dbReference type="SAM" id="Phobius"/>
    </source>
</evidence>
<evidence type="ECO:0000313" key="3">
    <source>
        <dbReference type="Proteomes" id="UP001153076"/>
    </source>
</evidence>
<comment type="caution">
    <text evidence="2">The sequence shown here is derived from an EMBL/GenBank/DDBJ whole genome shotgun (WGS) entry which is preliminary data.</text>
</comment>
<keyword evidence="3" id="KW-1185">Reference proteome</keyword>
<keyword evidence="1" id="KW-1133">Transmembrane helix</keyword>